<reference evidence="7" key="1">
    <citation type="journal article" date="2016" name="Front. Microbiol.">
        <title>Genome Sequence of the Piezophilic, Mesophilic Sulfate-Reducing Bacterium Desulfovibrio indicus J2T.</title>
        <authorList>
            <person name="Cao J."/>
            <person name="Maignien L."/>
            <person name="Shao Z."/>
            <person name="Alain K."/>
            <person name="Jebbar M."/>
        </authorList>
    </citation>
    <scope>NUCLEOTIDE SEQUENCE</scope>
    <source>
        <strain evidence="7">JCM 32048</strain>
    </source>
</reference>
<dbReference type="PANTHER" id="PTHR38340">
    <property type="entry name" value="S-LAYER PROTEIN"/>
    <property type="match status" value="1"/>
</dbReference>
<keyword evidence="2" id="KW-0964">Secreted</keyword>
<comment type="caution">
    <text evidence="7">The sequence shown here is derived from an EMBL/GenBank/DDBJ whole genome shotgun (WGS) entry which is preliminary data.</text>
</comment>
<protein>
    <recommendedName>
        <fullName evidence="6">Calx-beta domain-containing protein</fullName>
    </recommendedName>
</protein>
<dbReference type="InterPro" id="IPR011049">
    <property type="entry name" value="Serralysin-like_metalloprot_C"/>
</dbReference>
<reference evidence="7" key="2">
    <citation type="submission" date="2021-08" db="EMBL/GenBank/DDBJ databases">
        <authorList>
            <person name="Tani A."/>
            <person name="Ola A."/>
            <person name="Ogura Y."/>
            <person name="Katsura K."/>
            <person name="Hayashi T."/>
        </authorList>
    </citation>
    <scope>NUCLEOTIDE SEQUENCE</scope>
    <source>
        <strain evidence="7">JCM 32048</strain>
    </source>
</reference>
<keyword evidence="4" id="KW-0677">Repeat</keyword>
<dbReference type="GO" id="GO:0007154">
    <property type="term" value="P:cell communication"/>
    <property type="evidence" value="ECO:0007669"/>
    <property type="project" value="InterPro"/>
</dbReference>
<feature type="domain" description="Calx-beta" evidence="6">
    <location>
        <begin position="5"/>
        <end position="93"/>
    </location>
</feature>
<dbReference type="AlphaFoldDB" id="A0AA37M882"/>
<proteinExistence type="predicted"/>
<dbReference type="InterPro" id="IPR003644">
    <property type="entry name" value="Calx_beta"/>
</dbReference>
<dbReference type="Gene3D" id="2.150.10.10">
    <property type="entry name" value="Serralysin-like metalloprotease, C-terminal"/>
    <property type="match status" value="2"/>
</dbReference>
<dbReference type="InterPro" id="IPR038081">
    <property type="entry name" value="CalX-like_sf"/>
</dbReference>
<dbReference type="EMBL" id="BPQJ01000082">
    <property type="protein sequence ID" value="GJD66820.1"/>
    <property type="molecule type" value="Genomic_DNA"/>
</dbReference>
<accession>A0AA37M882</accession>
<keyword evidence="8" id="KW-1185">Reference proteome</keyword>
<feature type="domain" description="Calx-beta" evidence="6">
    <location>
        <begin position="246"/>
        <end position="352"/>
    </location>
</feature>
<dbReference type="Pfam" id="PF03160">
    <property type="entry name" value="Calx-beta"/>
    <property type="match status" value="3"/>
</dbReference>
<dbReference type="Gene3D" id="2.60.40.2030">
    <property type="match status" value="3"/>
</dbReference>
<keyword evidence="3" id="KW-0732">Signal</keyword>
<evidence type="ECO:0000256" key="4">
    <source>
        <dbReference type="ARBA" id="ARBA00022737"/>
    </source>
</evidence>
<organism evidence="7 8">
    <name type="scientific">Methylobacterium frigidaeris</name>
    <dbReference type="NCBI Taxonomy" id="2038277"/>
    <lineage>
        <taxon>Bacteria</taxon>
        <taxon>Pseudomonadati</taxon>
        <taxon>Pseudomonadota</taxon>
        <taxon>Alphaproteobacteria</taxon>
        <taxon>Hyphomicrobiales</taxon>
        <taxon>Methylobacteriaceae</taxon>
        <taxon>Methylobacterium</taxon>
    </lineage>
</organism>
<keyword evidence="5" id="KW-0106">Calcium</keyword>
<comment type="subcellular location">
    <subcellularLocation>
        <location evidence="1">Secreted</location>
    </subcellularLocation>
</comment>
<evidence type="ECO:0000256" key="2">
    <source>
        <dbReference type="ARBA" id="ARBA00022525"/>
    </source>
</evidence>
<dbReference type="PRINTS" id="PR00313">
    <property type="entry name" value="CABNDNGRPT"/>
</dbReference>
<dbReference type="Proteomes" id="UP001055286">
    <property type="component" value="Unassembled WGS sequence"/>
</dbReference>
<name>A0AA37M882_9HYPH</name>
<sequence>MAALPTVKIEMTDGLATEAVAGDGLTFVLTRDGDLSGPLTVTTGVSSGNTPNSATPGQDFVSPPGTVTFEPGSAKATLALTVIDDTLVEASLEGLSVNILPGTGYQLGYGGTTSAYAVIRDNDSDPQPLPLVGLRATDAVATEGVPGDGLSFTLTRGGDLSKALTVNITVGGAGDTRSPTSSDDLGPTPRTITFQPGSDTAVLDVSVVDDLRIEPEERLIVMILDGEGYQIGSPLGNVADAPTFYANGTIKDNDVLPFISITATVGTAKEGALDGGLSFTLKRTGDISRPLTVSTFTENATIGRPTATSGLDYVPVPSSVTFQAGSNTAILDVSVIDDDVVEPDEYFTVGMSGGVEFGSGYYTSPLSYEPGRYSTGGQYPATVTASIVDNDVAPPNRFLVGDASDNRLLAGNGNDEVLGGAGDDIIFGELGNDILKGESGNDFIGGGAGNDFISGGEGDDVLFGEDGADFMFGDTGNDRMTLGLGDDNALGGAGNDTLFGEGGDDLINGEEGDDFIGAGAGNDQLSGGAGNDALYGEGGEDVLFGNAGDDVLVGGGGQDRFAFGRGDGRDLIRDFVTGGSEADVIAFNGGAFADFGAVTAALRQDGADAVIGYGSGDEVRLQNVQTSSLSAANFTFT</sequence>
<dbReference type="SMART" id="SM00237">
    <property type="entry name" value="Calx_beta"/>
    <property type="match status" value="3"/>
</dbReference>
<dbReference type="InterPro" id="IPR050557">
    <property type="entry name" value="RTX_toxin/Mannuronan_C5-epim"/>
</dbReference>
<gene>
    <name evidence="7" type="ORF">MPEAHAMD_7019</name>
</gene>
<feature type="domain" description="Calx-beta" evidence="6">
    <location>
        <begin position="117"/>
        <end position="224"/>
    </location>
</feature>
<dbReference type="InterPro" id="IPR018511">
    <property type="entry name" value="Hemolysin-typ_Ca-bd_CS"/>
</dbReference>
<evidence type="ECO:0000259" key="6">
    <source>
        <dbReference type="SMART" id="SM00237"/>
    </source>
</evidence>
<dbReference type="SUPFAM" id="SSF51120">
    <property type="entry name" value="beta-Roll"/>
    <property type="match status" value="1"/>
</dbReference>
<evidence type="ECO:0000256" key="1">
    <source>
        <dbReference type="ARBA" id="ARBA00004613"/>
    </source>
</evidence>
<dbReference type="InterPro" id="IPR001343">
    <property type="entry name" value="Hemolysn_Ca-bd"/>
</dbReference>
<dbReference type="RefSeq" id="WP_238193714.1">
    <property type="nucleotide sequence ID" value="NZ_BPQJ01000082.1"/>
</dbReference>
<evidence type="ECO:0000313" key="8">
    <source>
        <dbReference type="Proteomes" id="UP001055286"/>
    </source>
</evidence>
<dbReference type="SUPFAM" id="SSF141072">
    <property type="entry name" value="CalX-like"/>
    <property type="match status" value="3"/>
</dbReference>
<dbReference type="Pfam" id="PF00353">
    <property type="entry name" value="HemolysinCabind"/>
    <property type="match status" value="4"/>
</dbReference>
<dbReference type="GO" id="GO:0016020">
    <property type="term" value="C:membrane"/>
    <property type="evidence" value="ECO:0007669"/>
    <property type="project" value="InterPro"/>
</dbReference>
<dbReference type="GO" id="GO:0005576">
    <property type="term" value="C:extracellular region"/>
    <property type="evidence" value="ECO:0007669"/>
    <property type="project" value="UniProtKB-SubCell"/>
</dbReference>
<dbReference type="PANTHER" id="PTHR38340:SF1">
    <property type="entry name" value="S-LAYER PROTEIN"/>
    <property type="match status" value="1"/>
</dbReference>
<evidence type="ECO:0000256" key="5">
    <source>
        <dbReference type="ARBA" id="ARBA00022837"/>
    </source>
</evidence>
<evidence type="ECO:0000313" key="7">
    <source>
        <dbReference type="EMBL" id="GJD66820.1"/>
    </source>
</evidence>
<dbReference type="GO" id="GO:0005509">
    <property type="term" value="F:calcium ion binding"/>
    <property type="evidence" value="ECO:0007669"/>
    <property type="project" value="InterPro"/>
</dbReference>
<dbReference type="PROSITE" id="PS00330">
    <property type="entry name" value="HEMOLYSIN_CALCIUM"/>
    <property type="match status" value="2"/>
</dbReference>
<evidence type="ECO:0000256" key="3">
    <source>
        <dbReference type="ARBA" id="ARBA00022729"/>
    </source>
</evidence>